<keyword evidence="11 18" id="KW-0812">Transmembrane</keyword>
<dbReference type="GO" id="GO:0016024">
    <property type="term" value="P:CDP-diacylglycerol biosynthetic process"/>
    <property type="evidence" value="ECO:0007669"/>
    <property type="project" value="UniProtKB-UniPathway"/>
</dbReference>
<evidence type="ECO:0000313" key="21">
    <source>
        <dbReference type="Proteomes" id="UP000268229"/>
    </source>
</evidence>
<comment type="subcellular location">
    <subcellularLocation>
        <location evidence="2">Cell membrane</location>
        <topology evidence="2">Multi-pass membrane protein</topology>
    </subcellularLocation>
</comment>
<evidence type="ECO:0000256" key="14">
    <source>
        <dbReference type="ARBA" id="ARBA00023098"/>
    </source>
</evidence>
<dbReference type="EMBL" id="LR134516">
    <property type="protein sequence ID" value="VEJ22319.1"/>
    <property type="molecule type" value="Genomic_DNA"/>
</dbReference>
<protein>
    <recommendedName>
        <fullName evidence="7 18">Phosphatidate cytidylyltransferase</fullName>
        <ecNumber evidence="6 18">2.7.7.41</ecNumber>
    </recommendedName>
</protein>
<feature type="transmembrane region" description="Helical" evidence="19">
    <location>
        <begin position="173"/>
        <end position="192"/>
    </location>
</feature>
<dbReference type="STRING" id="326522.BWD08_05080"/>
<dbReference type="PANTHER" id="PTHR46382:SF1">
    <property type="entry name" value="PHOSPHATIDATE CYTIDYLYLTRANSFERASE"/>
    <property type="match status" value="1"/>
</dbReference>
<feature type="transmembrane region" description="Helical" evidence="19">
    <location>
        <begin position="78"/>
        <end position="96"/>
    </location>
</feature>
<reference evidence="20 21" key="1">
    <citation type="submission" date="2018-12" db="EMBL/GenBank/DDBJ databases">
        <authorList>
            <consortium name="Pathogen Informatics"/>
        </authorList>
    </citation>
    <scope>NUCLEOTIDE SEQUENCE [LARGE SCALE GENOMIC DNA]</scope>
    <source>
        <strain evidence="20 21">NCTC12227</strain>
    </source>
</reference>
<dbReference type="PROSITE" id="PS01315">
    <property type="entry name" value="CDS"/>
    <property type="match status" value="1"/>
</dbReference>
<keyword evidence="21" id="KW-1185">Reference proteome</keyword>
<dbReference type="PANTHER" id="PTHR46382">
    <property type="entry name" value="PHOSPHATIDATE CYTIDYLYLTRANSFERASE"/>
    <property type="match status" value="1"/>
</dbReference>
<keyword evidence="14" id="KW-0443">Lipid metabolism</keyword>
<evidence type="ECO:0000256" key="15">
    <source>
        <dbReference type="ARBA" id="ARBA00023136"/>
    </source>
</evidence>
<dbReference type="KEGG" id="nani:NCTC12227_02108"/>
<evidence type="ECO:0000313" key="20">
    <source>
        <dbReference type="EMBL" id="VEJ22319.1"/>
    </source>
</evidence>
<proteinExistence type="inferred from homology"/>
<comment type="pathway">
    <text evidence="4">Lipid metabolism.</text>
</comment>
<name>A0A1X3CKF5_9NEIS</name>
<keyword evidence="17" id="KW-1208">Phospholipid metabolism</keyword>
<evidence type="ECO:0000256" key="19">
    <source>
        <dbReference type="SAM" id="Phobius"/>
    </source>
</evidence>
<evidence type="ECO:0000256" key="5">
    <source>
        <dbReference type="ARBA" id="ARBA00010185"/>
    </source>
</evidence>
<dbReference type="InterPro" id="IPR000374">
    <property type="entry name" value="PC_trans"/>
</dbReference>
<dbReference type="RefSeq" id="WP_085390066.1">
    <property type="nucleotide sequence ID" value="NZ_JBGNXI010000002.1"/>
</dbReference>
<evidence type="ECO:0000256" key="1">
    <source>
        <dbReference type="ARBA" id="ARBA00001698"/>
    </source>
</evidence>
<dbReference type="Pfam" id="PF01148">
    <property type="entry name" value="CTP_transf_1"/>
    <property type="match status" value="1"/>
</dbReference>
<sequence>MLKQRIITALVLLPLMLGMLFYTSDGLWAAFSGLIALVALWEYGRMAGFTPTQNNHYLAATAVFGLVAYLGGWALPSLVWLVVLAFWLVLAPMWLLSKWALPSGWQAYAVGWLLMVSFWFALVMLRPDVDAAVSLLAVMGLVWVADIFAYFCGKAFGKRKLAPAISPGKSWEGALGGALCVAIYMTLVWNAGWLAFEVSWFGAIIVGLLLTVVSIVGDLLESWLKRSAGIKDSSDLLPGHGGVFDRVDSLIAVLSVYAAMMTVFA</sequence>
<comment type="pathway">
    <text evidence="3 18">Phospholipid metabolism; CDP-diacylglycerol biosynthesis; CDP-diacylglycerol from sn-glycerol 3-phosphate: step 3/3.</text>
</comment>
<evidence type="ECO:0000256" key="17">
    <source>
        <dbReference type="ARBA" id="ARBA00023264"/>
    </source>
</evidence>
<evidence type="ECO:0000256" key="11">
    <source>
        <dbReference type="ARBA" id="ARBA00022692"/>
    </source>
</evidence>
<keyword evidence="16" id="KW-0594">Phospholipid biosynthesis</keyword>
<feature type="transmembrane region" description="Helical" evidence="19">
    <location>
        <begin position="108"/>
        <end position="125"/>
    </location>
</feature>
<comment type="similarity">
    <text evidence="5 18">Belongs to the CDS family.</text>
</comment>
<dbReference type="GO" id="GO:0004605">
    <property type="term" value="F:phosphatidate cytidylyltransferase activity"/>
    <property type="evidence" value="ECO:0007669"/>
    <property type="project" value="UniProtKB-EC"/>
</dbReference>
<feature type="transmembrane region" description="Helical" evidence="19">
    <location>
        <begin position="131"/>
        <end position="152"/>
    </location>
</feature>
<dbReference type="GO" id="GO:0005886">
    <property type="term" value="C:plasma membrane"/>
    <property type="evidence" value="ECO:0007669"/>
    <property type="project" value="UniProtKB-SubCell"/>
</dbReference>
<dbReference type="Proteomes" id="UP000268229">
    <property type="component" value="Chromosome"/>
</dbReference>
<evidence type="ECO:0000256" key="18">
    <source>
        <dbReference type="RuleBase" id="RU003938"/>
    </source>
</evidence>
<dbReference type="UniPathway" id="UPA00557">
    <property type="reaction ID" value="UER00614"/>
</dbReference>
<keyword evidence="10 18" id="KW-0808">Transferase</keyword>
<evidence type="ECO:0000256" key="10">
    <source>
        <dbReference type="ARBA" id="ARBA00022679"/>
    </source>
</evidence>
<evidence type="ECO:0000256" key="8">
    <source>
        <dbReference type="ARBA" id="ARBA00022475"/>
    </source>
</evidence>
<dbReference type="AlphaFoldDB" id="A0A1X3CKF5"/>
<keyword evidence="9" id="KW-0444">Lipid biosynthesis</keyword>
<keyword evidence="12 18" id="KW-0548">Nucleotidyltransferase</keyword>
<keyword evidence="13 19" id="KW-1133">Transmembrane helix</keyword>
<accession>A0A1X3CKF5</accession>
<evidence type="ECO:0000256" key="9">
    <source>
        <dbReference type="ARBA" id="ARBA00022516"/>
    </source>
</evidence>
<evidence type="ECO:0000256" key="13">
    <source>
        <dbReference type="ARBA" id="ARBA00022989"/>
    </source>
</evidence>
<organism evidence="20 21">
    <name type="scientific">Neisseria animaloris</name>
    <dbReference type="NCBI Taxonomy" id="326522"/>
    <lineage>
        <taxon>Bacteria</taxon>
        <taxon>Pseudomonadati</taxon>
        <taxon>Pseudomonadota</taxon>
        <taxon>Betaproteobacteria</taxon>
        <taxon>Neisseriales</taxon>
        <taxon>Neisseriaceae</taxon>
        <taxon>Neisseria</taxon>
    </lineage>
</organism>
<keyword evidence="8" id="KW-1003">Cell membrane</keyword>
<feature type="transmembrane region" description="Helical" evidence="19">
    <location>
        <begin position="7"/>
        <end position="22"/>
    </location>
</feature>
<feature type="transmembrane region" description="Helical" evidence="19">
    <location>
        <begin position="56"/>
        <end position="72"/>
    </location>
</feature>
<evidence type="ECO:0000256" key="3">
    <source>
        <dbReference type="ARBA" id="ARBA00005119"/>
    </source>
</evidence>
<feature type="transmembrane region" description="Helical" evidence="19">
    <location>
        <begin position="28"/>
        <end position="44"/>
    </location>
</feature>
<dbReference type="OrthoDB" id="9799199at2"/>
<dbReference type="EC" id="2.7.7.41" evidence="6 18"/>
<keyword evidence="15 19" id="KW-0472">Membrane</keyword>
<evidence type="ECO:0000256" key="4">
    <source>
        <dbReference type="ARBA" id="ARBA00005189"/>
    </source>
</evidence>
<evidence type="ECO:0000256" key="2">
    <source>
        <dbReference type="ARBA" id="ARBA00004651"/>
    </source>
</evidence>
<gene>
    <name evidence="20" type="primary">cdsA_2</name>
    <name evidence="20" type="ORF">NCTC12227_02108</name>
</gene>
<evidence type="ECO:0000256" key="7">
    <source>
        <dbReference type="ARBA" id="ARBA00019373"/>
    </source>
</evidence>
<evidence type="ECO:0000256" key="12">
    <source>
        <dbReference type="ARBA" id="ARBA00022695"/>
    </source>
</evidence>
<evidence type="ECO:0000256" key="16">
    <source>
        <dbReference type="ARBA" id="ARBA00023209"/>
    </source>
</evidence>
<evidence type="ECO:0000256" key="6">
    <source>
        <dbReference type="ARBA" id="ARBA00012487"/>
    </source>
</evidence>
<comment type="catalytic activity">
    <reaction evidence="1 18">
        <text>a 1,2-diacyl-sn-glycero-3-phosphate + CTP + H(+) = a CDP-1,2-diacyl-sn-glycerol + diphosphate</text>
        <dbReference type="Rhea" id="RHEA:16229"/>
        <dbReference type="ChEBI" id="CHEBI:15378"/>
        <dbReference type="ChEBI" id="CHEBI:33019"/>
        <dbReference type="ChEBI" id="CHEBI:37563"/>
        <dbReference type="ChEBI" id="CHEBI:58332"/>
        <dbReference type="ChEBI" id="CHEBI:58608"/>
        <dbReference type="EC" id="2.7.7.41"/>
    </reaction>
</comment>
<feature type="transmembrane region" description="Helical" evidence="19">
    <location>
        <begin position="198"/>
        <end position="220"/>
    </location>
</feature>